<dbReference type="Pfam" id="PF07978">
    <property type="entry name" value="NIPSNAP"/>
    <property type="match status" value="1"/>
</dbReference>
<proteinExistence type="inferred from homology"/>
<reference evidence="3" key="1">
    <citation type="submission" date="2023-01" db="EMBL/GenBank/DDBJ databases">
        <title>Xenophilus mangrovi sp. nov., isolated from soil of Mangrove nature reserve.</title>
        <authorList>
            <person name="Xu S."/>
            <person name="Liu Z."/>
            <person name="Xu Y."/>
        </authorList>
    </citation>
    <scope>NUCLEOTIDE SEQUENCE</scope>
    <source>
        <strain evidence="3">YW8</strain>
    </source>
</reference>
<dbReference type="EMBL" id="JAQIPB010000007">
    <property type="protein sequence ID" value="MDA7417729.1"/>
    <property type="molecule type" value="Genomic_DNA"/>
</dbReference>
<dbReference type="Gene3D" id="3.30.70.100">
    <property type="match status" value="1"/>
</dbReference>
<dbReference type="RefSeq" id="WP_271428968.1">
    <property type="nucleotide sequence ID" value="NZ_JAQIPB010000007.1"/>
</dbReference>
<feature type="domain" description="NIPSNAP" evidence="2">
    <location>
        <begin position="4"/>
        <end position="103"/>
    </location>
</feature>
<comment type="caution">
    <text evidence="3">The sequence shown here is derived from an EMBL/GenBank/DDBJ whole genome shotgun (WGS) entry which is preliminary data.</text>
</comment>
<accession>A0AAE3NAR8</accession>
<evidence type="ECO:0000259" key="2">
    <source>
        <dbReference type="Pfam" id="PF07978"/>
    </source>
</evidence>
<dbReference type="Proteomes" id="UP001212602">
    <property type="component" value="Unassembled WGS sequence"/>
</dbReference>
<gene>
    <name evidence="3" type="ORF">PGB34_15305</name>
</gene>
<dbReference type="PANTHER" id="PTHR21017:SF17">
    <property type="entry name" value="PROTEIN NIPSNAP"/>
    <property type="match status" value="1"/>
</dbReference>
<dbReference type="AlphaFoldDB" id="A0AAE3NAR8"/>
<evidence type="ECO:0000313" key="3">
    <source>
        <dbReference type="EMBL" id="MDA7417729.1"/>
    </source>
</evidence>
<name>A0AAE3NAR8_9BURK</name>
<dbReference type="InterPro" id="IPR012577">
    <property type="entry name" value="NIPSNAP"/>
</dbReference>
<dbReference type="SUPFAM" id="SSF54909">
    <property type="entry name" value="Dimeric alpha+beta barrel"/>
    <property type="match status" value="1"/>
</dbReference>
<dbReference type="PANTHER" id="PTHR21017">
    <property type="entry name" value="NIPSNAP-RELATED"/>
    <property type="match status" value="1"/>
</dbReference>
<dbReference type="InterPro" id="IPR051557">
    <property type="entry name" value="NipSnap_domain"/>
</dbReference>
<dbReference type="InterPro" id="IPR011008">
    <property type="entry name" value="Dimeric_a/b-barrel"/>
</dbReference>
<sequence length="113" mass="12889">MIIEVRTYTLRLGAMREFLALYAAEGRAVQVSHLGEPVLYLASEIGEQNQVVHAWRYRDLAERDARRAALEADARWLAYRTRSLQADQVRAQHNAIFREVDFAAFAALQAKNA</sequence>
<keyword evidence="4" id="KW-1185">Reference proteome</keyword>
<comment type="similarity">
    <text evidence="1">Belongs to the NipSnap family.</text>
</comment>
<protein>
    <submittedName>
        <fullName evidence="3">NIPSNAP family protein</fullName>
    </submittedName>
</protein>
<organism evidence="3 4">
    <name type="scientific">Xenophilus arseniciresistens</name>
    <dbReference type="NCBI Taxonomy" id="1283306"/>
    <lineage>
        <taxon>Bacteria</taxon>
        <taxon>Pseudomonadati</taxon>
        <taxon>Pseudomonadota</taxon>
        <taxon>Betaproteobacteria</taxon>
        <taxon>Burkholderiales</taxon>
        <taxon>Comamonadaceae</taxon>
        <taxon>Xenophilus</taxon>
    </lineage>
</organism>
<evidence type="ECO:0000313" key="4">
    <source>
        <dbReference type="Proteomes" id="UP001212602"/>
    </source>
</evidence>
<evidence type="ECO:0000256" key="1">
    <source>
        <dbReference type="ARBA" id="ARBA00005291"/>
    </source>
</evidence>